<dbReference type="EMBL" id="ML769422">
    <property type="protein sequence ID" value="KAE9403734.1"/>
    <property type="molecule type" value="Genomic_DNA"/>
</dbReference>
<proteinExistence type="predicted"/>
<name>A0A6A4I4I6_9AGAR</name>
<keyword evidence="3" id="KW-1185">Reference proteome</keyword>
<keyword evidence="1" id="KW-1133">Transmembrane helix</keyword>
<protein>
    <submittedName>
        <fullName evidence="2">Uncharacterized protein</fullName>
    </submittedName>
</protein>
<gene>
    <name evidence="2" type="ORF">BT96DRAFT_472458</name>
</gene>
<dbReference type="Proteomes" id="UP000799118">
    <property type="component" value="Unassembled WGS sequence"/>
</dbReference>
<evidence type="ECO:0000313" key="2">
    <source>
        <dbReference type="EMBL" id="KAE9403734.1"/>
    </source>
</evidence>
<keyword evidence="1" id="KW-0472">Membrane</keyword>
<organism evidence="2 3">
    <name type="scientific">Gymnopus androsaceus JB14</name>
    <dbReference type="NCBI Taxonomy" id="1447944"/>
    <lineage>
        <taxon>Eukaryota</taxon>
        <taxon>Fungi</taxon>
        <taxon>Dikarya</taxon>
        <taxon>Basidiomycota</taxon>
        <taxon>Agaricomycotina</taxon>
        <taxon>Agaricomycetes</taxon>
        <taxon>Agaricomycetidae</taxon>
        <taxon>Agaricales</taxon>
        <taxon>Marasmiineae</taxon>
        <taxon>Omphalotaceae</taxon>
        <taxon>Gymnopus</taxon>
    </lineage>
</organism>
<reference evidence="2" key="1">
    <citation type="journal article" date="2019" name="Environ. Microbiol.">
        <title>Fungal ecological strategies reflected in gene transcription - a case study of two litter decomposers.</title>
        <authorList>
            <person name="Barbi F."/>
            <person name="Kohler A."/>
            <person name="Barry K."/>
            <person name="Baskaran P."/>
            <person name="Daum C."/>
            <person name="Fauchery L."/>
            <person name="Ihrmark K."/>
            <person name="Kuo A."/>
            <person name="LaButti K."/>
            <person name="Lipzen A."/>
            <person name="Morin E."/>
            <person name="Grigoriev I.V."/>
            <person name="Henrissat B."/>
            <person name="Lindahl B."/>
            <person name="Martin F."/>
        </authorList>
    </citation>
    <scope>NUCLEOTIDE SEQUENCE</scope>
    <source>
        <strain evidence="2">JB14</strain>
    </source>
</reference>
<keyword evidence="1" id="KW-0812">Transmembrane</keyword>
<sequence length="137" mass="14516">MLVNDWPHRLYHQANGTHSSNPCSLSPRSHSISIFCALVAPLCSFTTILRIILVSADNFSKGLSYNNTPGFPVYNVVKTCRCEGVQEDESFLPGSQSVGLYSVTFRLLLAHPAADGAGSGAGVGSGSGIMLPSETGW</sequence>
<accession>A0A6A4I4I6</accession>
<evidence type="ECO:0000256" key="1">
    <source>
        <dbReference type="SAM" id="Phobius"/>
    </source>
</evidence>
<feature type="transmembrane region" description="Helical" evidence="1">
    <location>
        <begin position="32"/>
        <end position="53"/>
    </location>
</feature>
<evidence type="ECO:0000313" key="3">
    <source>
        <dbReference type="Proteomes" id="UP000799118"/>
    </source>
</evidence>
<dbReference type="AlphaFoldDB" id="A0A6A4I4I6"/>